<dbReference type="InParanoid" id="G0N1H3"/>
<dbReference type="PROSITE" id="PS50181">
    <property type="entry name" value="FBOX"/>
    <property type="match status" value="1"/>
</dbReference>
<protein>
    <recommendedName>
        <fullName evidence="1">F-box domain-containing protein</fullName>
    </recommendedName>
</protein>
<dbReference type="InterPro" id="IPR001810">
    <property type="entry name" value="F-box_dom"/>
</dbReference>
<organism evidence="3">
    <name type="scientific">Caenorhabditis brenneri</name>
    <name type="common">Nematode worm</name>
    <dbReference type="NCBI Taxonomy" id="135651"/>
    <lineage>
        <taxon>Eukaryota</taxon>
        <taxon>Metazoa</taxon>
        <taxon>Ecdysozoa</taxon>
        <taxon>Nematoda</taxon>
        <taxon>Chromadorea</taxon>
        <taxon>Rhabditida</taxon>
        <taxon>Rhabditina</taxon>
        <taxon>Rhabditomorpha</taxon>
        <taxon>Rhabditoidea</taxon>
        <taxon>Rhabditidae</taxon>
        <taxon>Peloderinae</taxon>
        <taxon>Caenorhabditis</taxon>
    </lineage>
</organism>
<dbReference type="PANTHER" id="PTHR23014">
    <property type="entry name" value="F-BOX A PROTEIN"/>
    <property type="match status" value="1"/>
</dbReference>
<dbReference type="AlphaFoldDB" id="G0N1H3"/>
<dbReference type="Proteomes" id="UP000008068">
    <property type="component" value="Unassembled WGS sequence"/>
</dbReference>
<dbReference type="EMBL" id="GL379827">
    <property type="protein sequence ID" value="EGT50152.1"/>
    <property type="molecule type" value="Genomic_DNA"/>
</dbReference>
<gene>
    <name evidence="2" type="ORF">CAEBREN_13009</name>
</gene>
<dbReference type="Pfam" id="PF00646">
    <property type="entry name" value="F-box"/>
    <property type="match status" value="2"/>
</dbReference>
<keyword evidence="3" id="KW-1185">Reference proteome</keyword>
<evidence type="ECO:0000313" key="2">
    <source>
        <dbReference type="EMBL" id="EGT50152.1"/>
    </source>
</evidence>
<dbReference type="InterPro" id="IPR036047">
    <property type="entry name" value="F-box-like_dom_sf"/>
</dbReference>
<feature type="domain" description="F-box" evidence="1">
    <location>
        <begin position="37"/>
        <end position="86"/>
    </location>
</feature>
<evidence type="ECO:0000313" key="3">
    <source>
        <dbReference type="Proteomes" id="UP000008068"/>
    </source>
</evidence>
<accession>G0N1H3</accession>
<name>G0N1H3_CAEBE</name>
<dbReference type="HOGENOM" id="CLU_400231_0_0_1"/>
<reference evidence="3" key="1">
    <citation type="submission" date="2011-07" db="EMBL/GenBank/DDBJ databases">
        <authorList>
            <consortium name="Caenorhabditis brenneri Sequencing and Analysis Consortium"/>
            <person name="Wilson R.K."/>
        </authorList>
    </citation>
    <scope>NUCLEOTIDE SEQUENCE [LARGE SCALE GENOMIC DNA]</scope>
    <source>
        <strain evidence="3">PB2801</strain>
    </source>
</reference>
<proteinExistence type="predicted"/>
<dbReference type="Pfam" id="PF01827">
    <property type="entry name" value="FTH"/>
    <property type="match status" value="2"/>
</dbReference>
<sequence length="726" mass="85535">MIFEIEEDLPSQTQGVSDDPMIELQEKFGCMTISEGRNLLLNMPGEPLIEILSNFSFVTLQVLRKTCHPIRKFIDKQNRDPKFESLRFEFADDTIKLTIYPNPNPNDNKMIHTYIKTENDTKIICENNEINTKKLVKGADFVEIFSQDFRILTEKAKFIPFIQFYFKTKNPPENLLKHFREIMKFRNFRTIKLHFEVYDACQILAILPSFDPNFLKTLTVSVSEKNLHEWKVLMLKEVVELKQWRRVENVHIEYFEVEHPTRFKHLRQCNVSFDTFTSADMEILMEAYLHSTSFSGASLYSRTYLDVSRMLRILGDHGFEENEGGSIWITRWFFKHPSGVLEVNLDPYYMSSEEESLVPVPNDPMEEMQEKFNCMTIPEDHEEHSDHGSEENGRNLLLNMPKRPLIDIFSYCDFVSVQSLRKTCPSLRKFIDDQRFNPNFECLGFKFAEDHIELTLCPNPNPTDDQIILTYKKVENGTTIIRKTNEITHEKIIRNANFVDLFFQDFRILSENSKQVPYIFFTIETDNLPEILFEKFKEVLKMRNFKTLKLAFYVSHSGHILAILPFFDPNFLITLYVQDSDIHQHRILDLTEVVKLEQWRRLKNVHIEGIDVQHPIKFKHFDKCHVSFDTFTRADMELIMEAYLHSTSFFGAHLHFPRFHVPISQLQDVLGDHGFVDYERGPNWPTRWFFKHTSGVLDVNLHPRHSSVLFIIIKLEEVPAGAIIKE</sequence>
<dbReference type="InterPro" id="IPR002900">
    <property type="entry name" value="DUF38/FTH_CAE_spp"/>
</dbReference>
<dbReference type="PANTHER" id="PTHR23014:SF1">
    <property type="entry name" value="DUF38 DOMAIN-CONTAINING PROTEIN-RELATED"/>
    <property type="match status" value="1"/>
</dbReference>
<dbReference type="SUPFAM" id="SSF81383">
    <property type="entry name" value="F-box domain"/>
    <property type="match status" value="1"/>
</dbReference>
<dbReference type="SMART" id="SM00256">
    <property type="entry name" value="FBOX"/>
    <property type="match status" value="2"/>
</dbReference>
<evidence type="ECO:0000259" key="1">
    <source>
        <dbReference type="PROSITE" id="PS50181"/>
    </source>
</evidence>